<sequence>MCGKQAPEGQHVWHRLSVHVTKKEPGCNQTAVIKPLTKSYPGQSESLTLSDISSKTPNNVVEEQEHEDKGHQSVTLLLQQMTSLLLLSTNSPNPSCPHTFGRVNSCPTYSIT</sequence>
<reference evidence="2" key="1">
    <citation type="journal article" date="2023" name="DNA Res.">
        <title>Chromosome-level genome assembly of Phrynocephalus forsythii using third-generation DNA sequencing and Hi-C analysis.</title>
        <authorList>
            <person name="Qi Y."/>
            <person name="Zhao W."/>
            <person name="Zhao Y."/>
            <person name="Niu C."/>
            <person name="Cao S."/>
            <person name="Zhang Y."/>
        </authorList>
    </citation>
    <scope>NUCLEOTIDE SEQUENCE</scope>
    <source>
        <tissue evidence="2">Muscle</tissue>
    </source>
</reference>
<feature type="compositionally biased region" description="Polar residues" evidence="1">
    <location>
        <begin position="40"/>
        <end position="61"/>
    </location>
</feature>
<feature type="region of interest" description="Disordered" evidence="1">
    <location>
        <begin position="38"/>
        <end position="71"/>
    </location>
</feature>
<comment type="caution">
    <text evidence="2">The sequence shown here is derived from an EMBL/GenBank/DDBJ whole genome shotgun (WGS) entry which is preliminary data.</text>
</comment>
<proteinExistence type="predicted"/>
<dbReference type="OrthoDB" id="9387546at2759"/>
<name>A0A9Q1B797_9SAUR</name>
<organism evidence="2 3">
    <name type="scientific">Phrynocephalus forsythii</name>
    <dbReference type="NCBI Taxonomy" id="171643"/>
    <lineage>
        <taxon>Eukaryota</taxon>
        <taxon>Metazoa</taxon>
        <taxon>Chordata</taxon>
        <taxon>Craniata</taxon>
        <taxon>Vertebrata</taxon>
        <taxon>Euteleostomi</taxon>
        <taxon>Lepidosauria</taxon>
        <taxon>Squamata</taxon>
        <taxon>Bifurcata</taxon>
        <taxon>Unidentata</taxon>
        <taxon>Episquamata</taxon>
        <taxon>Toxicofera</taxon>
        <taxon>Iguania</taxon>
        <taxon>Acrodonta</taxon>
        <taxon>Agamidae</taxon>
        <taxon>Agaminae</taxon>
        <taxon>Phrynocephalus</taxon>
    </lineage>
</organism>
<evidence type="ECO:0000313" key="3">
    <source>
        <dbReference type="Proteomes" id="UP001142489"/>
    </source>
</evidence>
<evidence type="ECO:0000256" key="1">
    <source>
        <dbReference type="SAM" id="MobiDB-lite"/>
    </source>
</evidence>
<evidence type="ECO:0000313" key="2">
    <source>
        <dbReference type="EMBL" id="KAJ7342025.1"/>
    </source>
</evidence>
<accession>A0A9Q1B797</accession>
<dbReference type="AlphaFoldDB" id="A0A9Q1B797"/>
<dbReference type="Proteomes" id="UP001142489">
    <property type="component" value="Unassembled WGS sequence"/>
</dbReference>
<dbReference type="EMBL" id="JAPFRF010000002">
    <property type="protein sequence ID" value="KAJ7342025.1"/>
    <property type="molecule type" value="Genomic_DNA"/>
</dbReference>
<keyword evidence="3" id="KW-1185">Reference proteome</keyword>
<gene>
    <name evidence="2" type="ORF">JRQ81_008410</name>
</gene>
<protein>
    <submittedName>
        <fullName evidence="2">Uncharacterized protein</fullName>
    </submittedName>
</protein>